<sequence length="201" mass="23179">MSIMSWGPNFSGSDIRVFAEFAVQLITKPKEKGEKEAARRHMASLLSRAEDELSVFNVFYPWSLDSAIVQSSARENEILAVTSEDLKHLSDLVEATDDGPAWIQMMDKTMPNMSYKAWRRDPESTSQYRSRTVFEDATPELVRDFFWDDDFRIKSKWDDMLLYHASLKECPVTGTMLVHWVRKFPFFCSDRGILLGVGYGK</sequence>
<dbReference type="AlphaFoldDB" id="A0A835UJX1"/>
<evidence type="ECO:0000259" key="1">
    <source>
        <dbReference type="PROSITE" id="PS50848"/>
    </source>
</evidence>
<dbReference type="InterPro" id="IPR023393">
    <property type="entry name" value="START-like_dom_sf"/>
</dbReference>
<dbReference type="Gene3D" id="3.30.530.20">
    <property type="match status" value="1"/>
</dbReference>
<dbReference type="PROSITE" id="PS50848">
    <property type="entry name" value="START"/>
    <property type="match status" value="1"/>
</dbReference>
<dbReference type="InterPro" id="IPR002913">
    <property type="entry name" value="START_lipid-bd_dom"/>
</dbReference>
<organism evidence="2 3">
    <name type="scientific">Vanilla planifolia</name>
    <name type="common">Vanilla</name>
    <dbReference type="NCBI Taxonomy" id="51239"/>
    <lineage>
        <taxon>Eukaryota</taxon>
        <taxon>Viridiplantae</taxon>
        <taxon>Streptophyta</taxon>
        <taxon>Embryophyta</taxon>
        <taxon>Tracheophyta</taxon>
        <taxon>Spermatophyta</taxon>
        <taxon>Magnoliopsida</taxon>
        <taxon>Liliopsida</taxon>
        <taxon>Asparagales</taxon>
        <taxon>Orchidaceae</taxon>
        <taxon>Vanilloideae</taxon>
        <taxon>Vanilleae</taxon>
        <taxon>Vanilla</taxon>
    </lineage>
</organism>
<dbReference type="SUPFAM" id="SSF55961">
    <property type="entry name" value="Bet v1-like"/>
    <property type="match status" value="1"/>
</dbReference>
<dbReference type="OrthoDB" id="1295045at2759"/>
<comment type="caution">
    <text evidence="2">The sequence shown here is derived from an EMBL/GenBank/DDBJ whole genome shotgun (WGS) entry which is preliminary data.</text>
</comment>
<dbReference type="PANTHER" id="PTHR19308:SF39">
    <property type="entry name" value="PHOSPHATIDYLCHOLINE TRANSFER PROTEIN"/>
    <property type="match status" value="1"/>
</dbReference>
<reference evidence="2 3" key="1">
    <citation type="journal article" date="2020" name="Nat. Food">
        <title>A phased Vanilla planifolia genome enables genetic improvement of flavour and production.</title>
        <authorList>
            <person name="Hasing T."/>
            <person name="Tang H."/>
            <person name="Brym M."/>
            <person name="Khazi F."/>
            <person name="Huang T."/>
            <person name="Chambers A.H."/>
        </authorList>
    </citation>
    <scope>NUCLEOTIDE SEQUENCE [LARGE SCALE GENOMIC DNA]</scope>
    <source>
        <tissue evidence="2">Leaf</tissue>
    </source>
</reference>
<dbReference type="GO" id="GO:0008289">
    <property type="term" value="F:lipid binding"/>
    <property type="evidence" value="ECO:0007669"/>
    <property type="project" value="InterPro"/>
</dbReference>
<protein>
    <recommendedName>
        <fullName evidence="1">START domain-containing protein</fullName>
    </recommendedName>
</protein>
<proteinExistence type="predicted"/>
<gene>
    <name evidence="2" type="ORF">HPP92_020577</name>
</gene>
<dbReference type="EMBL" id="JADCNM010000011">
    <property type="protein sequence ID" value="KAG0462101.1"/>
    <property type="molecule type" value="Genomic_DNA"/>
</dbReference>
<name>A0A835UJX1_VANPL</name>
<feature type="domain" description="START" evidence="1">
    <location>
        <begin position="95"/>
        <end position="181"/>
    </location>
</feature>
<dbReference type="GO" id="GO:0005737">
    <property type="term" value="C:cytoplasm"/>
    <property type="evidence" value="ECO:0007669"/>
    <property type="project" value="UniProtKB-ARBA"/>
</dbReference>
<dbReference type="Proteomes" id="UP000639772">
    <property type="component" value="Chromosome 11"/>
</dbReference>
<dbReference type="PANTHER" id="PTHR19308">
    <property type="entry name" value="PHOSPHATIDYLCHOLINE TRANSFER PROTEIN"/>
    <property type="match status" value="1"/>
</dbReference>
<accession>A0A835UJX1</accession>
<dbReference type="InterPro" id="IPR051213">
    <property type="entry name" value="START_lipid_transfer"/>
</dbReference>
<evidence type="ECO:0000313" key="2">
    <source>
        <dbReference type="EMBL" id="KAG0462101.1"/>
    </source>
</evidence>
<evidence type="ECO:0000313" key="3">
    <source>
        <dbReference type="Proteomes" id="UP000639772"/>
    </source>
</evidence>